<evidence type="ECO:0000313" key="5">
    <source>
        <dbReference type="Proteomes" id="UP000014680"/>
    </source>
</evidence>
<keyword evidence="5" id="KW-1185">Reference proteome</keyword>
<dbReference type="GO" id="GO:0007264">
    <property type="term" value="P:small GTPase-mediated signal transduction"/>
    <property type="evidence" value="ECO:0007669"/>
    <property type="project" value="InterPro"/>
</dbReference>
<gene>
    <name evidence="4" type="ORF">EIN_318090</name>
</gene>
<evidence type="ECO:0000259" key="3">
    <source>
        <dbReference type="PROSITE" id="PS51651"/>
    </source>
</evidence>
<sequence>MREFEREKFDSQEKVFGELAAAEECVKVAAFEVDVQEVMSYEGSEVKEMKNLAETLMRDYPAIEKSMEASKRWYGSGAEGRRNEKMMLSSLMSKIEIISKGKLSEILKKFKLKDKEIRDAEAKRNEYASLYKIVVDLAERGDVEPSSQVSDIAKKIKDIEKNHIPNLQQKCSEQIQRIVKVVAKKPNYSILLPGAENKEQTKKETKQELVVEKFEEELLLLKDKISEMFQFMEEHERLIKENYGQDAVFDNIFQFAEKYKDVPSVHLSWYKMLETSQQNKGNFIEAGVCAVHYVHYIYKYIEDKVANLQIDYLKQITTDFLDYEDPLLRTDSAELTEQSLVDWVFKGIDAFQSANLHSFAISLCYFIIPYFSANHNFRKLADTHKRINVLYSHMVDTNNRYIGYFYLVSFYGKFHCAGKQFVYRSTLRIKEFQEALVKMHSQGEQPASIVESKKQPDPNLRQIGVINVTPFNEEGTAPLTGVDFPHTRIFCSEIRRSLDGAKPDVLEKACKERTMLRLRHAFPSVLEREEVISQSITTLTPIQSSTDDISSKAEQLSLLLEKREELRLSSLQVLLKGILSAEVNGGPGAICRTFLNKDSLEKKMYPEEDVQKLFLVMQGLLEHCKEGLAIHKGQMKAEAAGLQNIFELGFLQLERTVKECKALIDENIKK</sequence>
<dbReference type="InterPro" id="IPR046773">
    <property type="entry name" value="DOCKER_Lobe_C"/>
</dbReference>
<dbReference type="KEGG" id="eiv:EIN_318090"/>
<dbReference type="InterPro" id="IPR043161">
    <property type="entry name" value="DOCK_C_lobe_A"/>
</dbReference>
<accession>A0A0A1TZG7</accession>
<name>A0A0A1TZG7_ENTIV</name>
<comment type="similarity">
    <text evidence="2">Belongs to the DOCK family.</text>
</comment>
<evidence type="ECO:0000256" key="2">
    <source>
        <dbReference type="PROSITE-ProRule" id="PRU00984"/>
    </source>
</evidence>
<dbReference type="VEuPathDB" id="AmoebaDB:EIN_318090"/>
<evidence type="ECO:0000256" key="1">
    <source>
        <dbReference type="ARBA" id="ARBA00022658"/>
    </source>
</evidence>
<evidence type="ECO:0000313" key="4">
    <source>
        <dbReference type="EMBL" id="ELP86990.1"/>
    </source>
</evidence>
<dbReference type="InterPro" id="IPR043162">
    <property type="entry name" value="DOCK_C_lobe_C"/>
</dbReference>
<dbReference type="InterPro" id="IPR027357">
    <property type="entry name" value="DOCKER_dom"/>
</dbReference>
<dbReference type="RefSeq" id="XP_004253761.1">
    <property type="nucleotide sequence ID" value="XM_004253713.1"/>
</dbReference>
<dbReference type="Pfam" id="PF06920">
    <property type="entry name" value="DHR-2_Lobe_A"/>
    <property type="match status" value="1"/>
</dbReference>
<reference evidence="4 5" key="1">
    <citation type="submission" date="2012-10" db="EMBL/GenBank/DDBJ databases">
        <authorList>
            <person name="Zafar N."/>
            <person name="Inman J."/>
            <person name="Hall N."/>
            <person name="Lorenzi H."/>
            <person name="Caler E."/>
        </authorList>
    </citation>
    <scope>NUCLEOTIDE SEQUENCE [LARGE SCALE GENOMIC DNA]</scope>
    <source>
        <strain evidence="4 5">IP1</strain>
    </source>
</reference>
<dbReference type="PANTHER" id="PTHR23317:SF76">
    <property type="entry name" value="LD20667P"/>
    <property type="match status" value="1"/>
</dbReference>
<dbReference type="Proteomes" id="UP000014680">
    <property type="component" value="Unassembled WGS sequence"/>
</dbReference>
<dbReference type="PANTHER" id="PTHR23317">
    <property type="entry name" value="DEDICATOR OF CYTOKINESIS DOCK"/>
    <property type="match status" value="1"/>
</dbReference>
<dbReference type="GO" id="GO:0005085">
    <property type="term" value="F:guanyl-nucleotide exchange factor activity"/>
    <property type="evidence" value="ECO:0007669"/>
    <property type="project" value="UniProtKB-KW"/>
</dbReference>
<dbReference type="CDD" id="cd11684">
    <property type="entry name" value="DHR2_DOCK"/>
    <property type="match status" value="1"/>
</dbReference>
<dbReference type="Gene3D" id="1.20.58.740">
    <property type="match status" value="1"/>
</dbReference>
<dbReference type="AlphaFoldDB" id="A0A0A1TZG7"/>
<organism evidence="4 5">
    <name type="scientific">Entamoeba invadens IP1</name>
    <dbReference type="NCBI Taxonomy" id="370355"/>
    <lineage>
        <taxon>Eukaryota</taxon>
        <taxon>Amoebozoa</taxon>
        <taxon>Evosea</taxon>
        <taxon>Archamoebae</taxon>
        <taxon>Mastigamoebida</taxon>
        <taxon>Entamoebidae</taxon>
        <taxon>Entamoeba</taxon>
    </lineage>
</organism>
<dbReference type="PROSITE" id="PS51651">
    <property type="entry name" value="DOCKER"/>
    <property type="match status" value="1"/>
</dbReference>
<dbReference type="InterPro" id="IPR026791">
    <property type="entry name" value="DOCK"/>
</dbReference>
<dbReference type="OMA" id="ACKERTM"/>
<dbReference type="EMBL" id="KB206890">
    <property type="protein sequence ID" value="ELP86990.1"/>
    <property type="molecule type" value="Genomic_DNA"/>
</dbReference>
<dbReference type="Pfam" id="PF20421">
    <property type="entry name" value="DHR-2_Lobe_C"/>
    <property type="match status" value="1"/>
</dbReference>
<dbReference type="GeneID" id="14886015"/>
<dbReference type="Gene3D" id="1.25.40.410">
    <property type="match status" value="1"/>
</dbReference>
<dbReference type="InterPro" id="IPR046769">
    <property type="entry name" value="DOCKER_Lobe_A"/>
</dbReference>
<protein>
    <submittedName>
        <fullName evidence="4">Dock-10, putative</fullName>
    </submittedName>
</protein>
<proteinExistence type="inferred from homology"/>
<feature type="domain" description="DOCKER" evidence="3">
    <location>
        <begin position="257"/>
        <end position="666"/>
    </location>
</feature>
<keyword evidence="1" id="KW-0344">Guanine-nucleotide releasing factor</keyword>
<dbReference type="OrthoDB" id="28194at2759"/>